<protein>
    <recommendedName>
        <fullName evidence="3">Senescence domain-containing protein</fullName>
    </recommendedName>
</protein>
<dbReference type="RefSeq" id="XP_013761348.1">
    <property type="nucleotide sequence ID" value="XM_013905894.1"/>
</dbReference>
<reference evidence="4 5" key="1">
    <citation type="submission" date="2010-05" db="EMBL/GenBank/DDBJ databases">
        <title>The Genome Sequence of Thecamonas trahens ATCC 50062.</title>
        <authorList>
            <consortium name="The Broad Institute Genome Sequencing Platform"/>
            <person name="Russ C."/>
            <person name="Cuomo C."/>
            <person name="Shea T."/>
            <person name="Young S.K."/>
            <person name="Zeng Q."/>
            <person name="Koehrsen M."/>
            <person name="Haas B."/>
            <person name="Borodovsky M."/>
            <person name="Guigo R."/>
            <person name="Alvarado L."/>
            <person name="Berlin A."/>
            <person name="Bochicchio J."/>
            <person name="Borenstein D."/>
            <person name="Chapman S."/>
            <person name="Chen Z."/>
            <person name="Freedman E."/>
            <person name="Gellesch M."/>
            <person name="Goldberg J."/>
            <person name="Griggs A."/>
            <person name="Gujja S."/>
            <person name="Heilman E."/>
            <person name="Heiman D."/>
            <person name="Hepburn T."/>
            <person name="Howarth C."/>
            <person name="Jen D."/>
            <person name="Larson L."/>
            <person name="Mehta T."/>
            <person name="Park D."/>
            <person name="Pearson M."/>
            <person name="Roberts A."/>
            <person name="Saif S."/>
            <person name="Shenoy N."/>
            <person name="Sisk P."/>
            <person name="Stolte C."/>
            <person name="Sykes S."/>
            <person name="Thomson T."/>
            <person name="Walk T."/>
            <person name="White J."/>
            <person name="Yandava C."/>
            <person name="Burger G."/>
            <person name="Gray M.W."/>
            <person name="Holland P.W.H."/>
            <person name="King N."/>
            <person name="Lang F.B.F."/>
            <person name="Roger A.J."/>
            <person name="Ruiz-Trillo I."/>
            <person name="Lander E."/>
            <person name="Nusbaum C."/>
        </authorList>
    </citation>
    <scope>NUCLEOTIDE SEQUENCE [LARGE SCALE GENOMIC DNA]</scope>
    <source>
        <strain evidence="4 5">ATCC 50062</strain>
    </source>
</reference>
<sequence>MDGDEGLFAAGQLLLRSNAPDPSNPALSSSPSNSTEASTENGPVSVAESVDGSTGLSELNGPSEQKQGSQCSNGAGNEPATEADGAATGNDGTNDAVDDAVDDAADDVAEDVAAGTTGQTESGESPSSSDDVLQRAEVLLEIESAACYRVQGAEHSRELITEGRLSFLSVASEPRNVVFLACTAAFMCPLAGSHVPSLRVRDRFYIFPMPGFFYGVIFPVSTPLLLLAQFEALLAQHTCFRIRDPPLPPTPRPAAARPSFEDQLDAAAAGPSGDDDKAEAAHGAGVSARVQPSKVIEAETRPMEEWMADPRIVAQPDAAMRGVTAGGAIAAAIAIAGGMHTLTYVKPEPVWVRGMRATAGGIDSSTAYLGRGLESSARVLGGTIRASGESIKSVLSPSAVSVSARVSQNVKMVRMASGAAVMVSNVLVKGVAAAARTIGQSTAEALAETSVGQKLGASAANPTVEALRDVGFSTLKGVDTLFTALESAGRILLTDVSTTTAGVVGHKFGPQMGELAQDTLGAVGNVAGSVVAYQKVGYKTVATLAGKETVATVLATEKNKPPPGSSQPDPLLLSMGMLPALAAASSASSASSVSPAAKAEDGSSA</sequence>
<evidence type="ECO:0000256" key="2">
    <source>
        <dbReference type="SAM" id="Phobius"/>
    </source>
</evidence>
<dbReference type="GeneID" id="25561565"/>
<dbReference type="STRING" id="461836.A0A0L0DTD6"/>
<evidence type="ECO:0000313" key="5">
    <source>
        <dbReference type="Proteomes" id="UP000054408"/>
    </source>
</evidence>
<proteinExistence type="predicted"/>
<evidence type="ECO:0000313" key="4">
    <source>
        <dbReference type="EMBL" id="KNC55574.1"/>
    </source>
</evidence>
<feature type="compositionally biased region" description="Low complexity" evidence="1">
    <location>
        <begin position="17"/>
        <end position="41"/>
    </location>
</feature>
<feature type="region of interest" description="Disordered" evidence="1">
    <location>
        <begin position="586"/>
        <end position="605"/>
    </location>
</feature>
<dbReference type="OrthoDB" id="20821at2759"/>
<name>A0A0L0DTD6_THETB</name>
<dbReference type="GO" id="GO:0051301">
    <property type="term" value="P:cell division"/>
    <property type="evidence" value="ECO:0007669"/>
    <property type="project" value="TreeGrafter"/>
</dbReference>
<dbReference type="GO" id="GO:0005886">
    <property type="term" value="C:plasma membrane"/>
    <property type="evidence" value="ECO:0007669"/>
    <property type="project" value="TreeGrafter"/>
</dbReference>
<feature type="transmembrane region" description="Helical" evidence="2">
    <location>
        <begin position="212"/>
        <end position="234"/>
    </location>
</feature>
<dbReference type="Pfam" id="PF06911">
    <property type="entry name" value="Senescence"/>
    <property type="match status" value="1"/>
</dbReference>
<feature type="compositionally biased region" description="Polar residues" evidence="1">
    <location>
        <begin position="51"/>
        <end position="75"/>
    </location>
</feature>
<feature type="transmembrane region" description="Helical" evidence="2">
    <location>
        <begin position="174"/>
        <end position="192"/>
    </location>
</feature>
<evidence type="ECO:0000259" key="3">
    <source>
        <dbReference type="Pfam" id="PF06911"/>
    </source>
</evidence>
<feature type="compositionally biased region" description="Low complexity" evidence="1">
    <location>
        <begin position="586"/>
        <end position="597"/>
    </location>
</feature>
<keyword evidence="2" id="KW-0472">Membrane</keyword>
<dbReference type="AlphaFoldDB" id="A0A0L0DTD6"/>
<keyword evidence="2" id="KW-0812">Transmembrane</keyword>
<dbReference type="Proteomes" id="UP000054408">
    <property type="component" value="Unassembled WGS sequence"/>
</dbReference>
<dbReference type="PANTHER" id="PTHR21068:SF43">
    <property type="entry name" value="SPARTIN"/>
    <property type="match status" value="1"/>
</dbReference>
<dbReference type="EMBL" id="GL349439">
    <property type="protein sequence ID" value="KNC55574.1"/>
    <property type="molecule type" value="Genomic_DNA"/>
</dbReference>
<feature type="region of interest" description="Disordered" evidence="1">
    <location>
        <begin position="264"/>
        <end position="286"/>
    </location>
</feature>
<keyword evidence="2" id="KW-1133">Transmembrane helix</keyword>
<dbReference type="InterPro" id="IPR045036">
    <property type="entry name" value="Spartin-like"/>
</dbReference>
<dbReference type="InterPro" id="IPR009686">
    <property type="entry name" value="Senescence/spartin_C"/>
</dbReference>
<feature type="region of interest" description="Disordered" evidence="1">
    <location>
        <begin position="1"/>
        <end position="98"/>
    </location>
</feature>
<gene>
    <name evidence="4" type="ORF">AMSG_01839</name>
</gene>
<dbReference type="eggNOG" id="KOG2709">
    <property type="taxonomic scope" value="Eukaryota"/>
</dbReference>
<feature type="domain" description="Senescence" evidence="3">
    <location>
        <begin position="361"/>
        <end position="546"/>
    </location>
</feature>
<accession>A0A0L0DTD6</accession>
<evidence type="ECO:0000256" key="1">
    <source>
        <dbReference type="SAM" id="MobiDB-lite"/>
    </source>
</evidence>
<keyword evidence="5" id="KW-1185">Reference proteome</keyword>
<organism evidence="4 5">
    <name type="scientific">Thecamonas trahens ATCC 50062</name>
    <dbReference type="NCBI Taxonomy" id="461836"/>
    <lineage>
        <taxon>Eukaryota</taxon>
        <taxon>Apusozoa</taxon>
        <taxon>Apusomonadida</taxon>
        <taxon>Apusomonadidae</taxon>
        <taxon>Thecamonas</taxon>
    </lineage>
</organism>
<dbReference type="PANTHER" id="PTHR21068">
    <property type="entry name" value="SPARTIN"/>
    <property type="match status" value="1"/>
</dbReference>